<keyword evidence="2" id="KW-1133">Transmembrane helix</keyword>
<keyword evidence="2" id="KW-0812">Transmembrane</keyword>
<accession>A0AAU9MUM8</accession>
<sequence length="218" mass="24619">MAVNSQPSHCKNWIGHLRPRHTCYILFLPFRLHKSSRHPLLLPTSTLILSSVLLPLNLRFLFCLLGKNTCNKFKGMHVDEELNEYSSYNFLHDPTQHLLPSVTMEAQKEAPPGMQCKDKFLLQSAFASLGTALKDITPELFNKESGNQVDECKLKINYDAPPLPPSPVREGSEEGSSPRGSIFDNGIVNNTIESNVAPRSFAEEIKDQENDEKKREEE</sequence>
<dbReference type="Proteomes" id="UP001157418">
    <property type="component" value="Unassembled WGS sequence"/>
</dbReference>
<dbReference type="GO" id="GO:0005789">
    <property type="term" value="C:endoplasmic reticulum membrane"/>
    <property type="evidence" value="ECO:0007669"/>
    <property type="project" value="InterPro"/>
</dbReference>
<feature type="transmembrane region" description="Helical" evidence="2">
    <location>
        <begin position="40"/>
        <end position="62"/>
    </location>
</feature>
<comment type="caution">
    <text evidence="3">The sequence shown here is derived from an EMBL/GenBank/DDBJ whole genome shotgun (WGS) entry which is preliminary data.</text>
</comment>
<dbReference type="InterPro" id="IPR008962">
    <property type="entry name" value="PapD-like_sf"/>
</dbReference>
<reference evidence="3 4" key="1">
    <citation type="submission" date="2022-01" db="EMBL/GenBank/DDBJ databases">
        <authorList>
            <person name="Xiong W."/>
            <person name="Schranz E."/>
        </authorList>
    </citation>
    <scope>NUCLEOTIDE SEQUENCE [LARGE SCALE GENOMIC DNA]</scope>
</reference>
<keyword evidence="4" id="KW-1185">Reference proteome</keyword>
<dbReference type="SUPFAM" id="SSF49354">
    <property type="entry name" value="PapD-like"/>
    <property type="match status" value="1"/>
</dbReference>
<dbReference type="GO" id="GO:0061817">
    <property type="term" value="P:endoplasmic reticulum-plasma membrane tethering"/>
    <property type="evidence" value="ECO:0007669"/>
    <property type="project" value="TreeGrafter"/>
</dbReference>
<evidence type="ECO:0000313" key="3">
    <source>
        <dbReference type="EMBL" id="CAH1429226.1"/>
    </source>
</evidence>
<protein>
    <submittedName>
        <fullName evidence="3">Uncharacterized protein</fullName>
    </submittedName>
</protein>
<organism evidence="3 4">
    <name type="scientific">Lactuca virosa</name>
    <dbReference type="NCBI Taxonomy" id="75947"/>
    <lineage>
        <taxon>Eukaryota</taxon>
        <taxon>Viridiplantae</taxon>
        <taxon>Streptophyta</taxon>
        <taxon>Embryophyta</taxon>
        <taxon>Tracheophyta</taxon>
        <taxon>Spermatophyta</taxon>
        <taxon>Magnoliopsida</taxon>
        <taxon>eudicotyledons</taxon>
        <taxon>Gunneridae</taxon>
        <taxon>Pentapetalae</taxon>
        <taxon>asterids</taxon>
        <taxon>campanulids</taxon>
        <taxon>Asterales</taxon>
        <taxon>Asteraceae</taxon>
        <taxon>Cichorioideae</taxon>
        <taxon>Cichorieae</taxon>
        <taxon>Lactucinae</taxon>
        <taxon>Lactuca</taxon>
    </lineage>
</organism>
<dbReference type="GO" id="GO:0090158">
    <property type="term" value="P:endoplasmic reticulum membrane organization"/>
    <property type="evidence" value="ECO:0007669"/>
    <property type="project" value="TreeGrafter"/>
</dbReference>
<dbReference type="InterPro" id="IPR013783">
    <property type="entry name" value="Ig-like_fold"/>
</dbReference>
<dbReference type="AlphaFoldDB" id="A0AAU9MUM8"/>
<dbReference type="PANTHER" id="PTHR10809">
    <property type="entry name" value="VESICLE-ASSOCIATED MEMBRANE PROTEIN-ASSOCIATED PROTEIN"/>
    <property type="match status" value="1"/>
</dbReference>
<keyword evidence="2" id="KW-0472">Membrane</keyword>
<evidence type="ECO:0000256" key="2">
    <source>
        <dbReference type="SAM" id="Phobius"/>
    </source>
</evidence>
<feature type="compositionally biased region" description="Basic and acidic residues" evidence="1">
    <location>
        <begin position="201"/>
        <end position="218"/>
    </location>
</feature>
<dbReference type="InterPro" id="IPR016763">
    <property type="entry name" value="VAP"/>
</dbReference>
<dbReference type="Gene3D" id="2.60.40.10">
    <property type="entry name" value="Immunoglobulins"/>
    <property type="match status" value="1"/>
</dbReference>
<feature type="region of interest" description="Disordered" evidence="1">
    <location>
        <begin position="157"/>
        <end position="218"/>
    </location>
</feature>
<proteinExistence type="predicted"/>
<gene>
    <name evidence="3" type="ORF">LVIROSA_LOCUS16098</name>
</gene>
<name>A0AAU9MUM8_9ASTR</name>
<dbReference type="PANTHER" id="PTHR10809:SF162">
    <property type="entry name" value="VESICLE-ASSOCIATED PROTEIN 1-1-LIKE"/>
    <property type="match status" value="1"/>
</dbReference>
<evidence type="ECO:0000256" key="1">
    <source>
        <dbReference type="SAM" id="MobiDB-lite"/>
    </source>
</evidence>
<evidence type="ECO:0000313" key="4">
    <source>
        <dbReference type="Proteomes" id="UP001157418"/>
    </source>
</evidence>
<dbReference type="EMBL" id="CAKMRJ010002577">
    <property type="protein sequence ID" value="CAH1429226.1"/>
    <property type="molecule type" value="Genomic_DNA"/>
</dbReference>
<dbReference type="GO" id="GO:0005886">
    <property type="term" value="C:plasma membrane"/>
    <property type="evidence" value="ECO:0007669"/>
    <property type="project" value="TreeGrafter"/>
</dbReference>